<keyword evidence="7 13" id="KW-1133">Transmembrane helix</keyword>
<evidence type="ECO:0000256" key="4">
    <source>
        <dbReference type="ARBA" id="ARBA00022475"/>
    </source>
</evidence>
<evidence type="ECO:0000313" key="16">
    <source>
        <dbReference type="EMBL" id="KAK8383345.1"/>
    </source>
</evidence>
<dbReference type="PROSITE" id="PS01209">
    <property type="entry name" value="LDLRA_1"/>
    <property type="match status" value="1"/>
</dbReference>
<dbReference type="AlphaFoldDB" id="A0AAW0T6W0"/>
<dbReference type="InterPro" id="IPR036055">
    <property type="entry name" value="LDL_receptor-like_sf"/>
</dbReference>
<evidence type="ECO:0000256" key="6">
    <source>
        <dbReference type="ARBA" id="ARBA00022729"/>
    </source>
</evidence>
<evidence type="ECO:0000256" key="2">
    <source>
        <dbReference type="ARBA" id="ARBA00004236"/>
    </source>
</evidence>
<dbReference type="InterPro" id="IPR001759">
    <property type="entry name" value="PTX_dom"/>
</dbReference>
<evidence type="ECO:0000313" key="17">
    <source>
        <dbReference type="Proteomes" id="UP001487740"/>
    </source>
</evidence>
<keyword evidence="4" id="KW-1003">Cell membrane</keyword>
<evidence type="ECO:0000259" key="15">
    <source>
        <dbReference type="SMART" id="SM00159"/>
    </source>
</evidence>
<dbReference type="GO" id="GO:0005886">
    <property type="term" value="C:plasma membrane"/>
    <property type="evidence" value="ECO:0007669"/>
    <property type="project" value="UniProtKB-SubCell"/>
</dbReference>
<evidence type="ECO:0000256" key="12">
    <source>
        <dbReference type="PROSITE-ProRule" id="PRU00124"/>
    </source>
</evidence>
<keyword evidence="5 13" id="KW-0812">Transmembrane</keyword>
<dbReference type="GO" id="GO:0004888">
    <property type="term" value="F:transmembrane signaling receptor activity"/>
    <property type="evidence" value="ECO:0007669"/>
    <property type="project" value="InterPro"/>
</dbReference>
<dbReference type="InterPro" id="IPR023415">
    <property type="entry name" value="LDLR_class-A_CS"/>
</dbReference>
<dbReference type="Gene3D" id="4.10.400.10">
    <property type="entry name" value="Low-density Lipoprotein Receptor"/>
    <property type="match status" value="1"/>
</dbReference>
<comment type="caution">
    <text evidence="16">The sequence shown here is derived from an EMBL/GenBank/DDBJ whole genome shotgun (WGS) entry which is preliminary data.</text>
</comment>
<dbReference type="InterPro" id="IPR038050">
    <property type="entry name" value="Neuro_actylchol_rec"/>
</dbReference>
<dbReference type="SUPFAM" id="SSF49899">
    <property type="entry name" value="Concanavalin A-like lectins/glucanases"/>
    <property type="match status" value="1"/>
</dbReference>
<feature type="transmembrane region" description="Helical" evidence="13">
    <location>
        <begin position="829"/>
        <end position="848"/>
    </location>
</feature>
<feature type="disulfide bond" evidence="12">
    <location>
        <begin position="528"/>
        <end position="543"/>
    </location>
</feature>
<dbReference type="PANTHER" id="PTHR18945">
    <property type="entry name" value="NEUROTRANSMITTER GATED ION CHANNEL"/>
    <property type="match status" value="1"/>
</dbReference>
<keyword evidence="11" id="KW-0407">Ion channel</keyword>
<feature type="disulfide bond" evidence="12">
    <location>
        <begin position="509"/>
        <end position="521"/>
    </location>
</feature>
<evidence type="ECO:0000256" key="10">
    <source>
        <dbReference type="ARBA" id="ARBA00023157"/>
    </source>
</evidence>
<keyword evidence="17" id="KW-1185">Reference proteome</keyword>
<dbReference type="Gene3D" id="1.20.58.390">
    <property type="entry name" value="Neurotransmitter-gated ion-channel transmembrane domain"/>
    <property type="match status" value="1"/>
</dbReference>
<gene>
    <name evidence="16" type="ORF">O3P69_011666</name>
</gene>
<feature type="transmembrane region" description="Helical" evidence="13">
    <location>
        <begin position="906"/>
        <end position="927"/>
    </location>
</feature>
<evidence type="ECO:0000256" key="7">
    <source>
        <dbReference type="ARBA" id="ARBA00022989"/>
    </source>
</evidence>
<feature type="signal peptide" evidence="14">
    <location>
        <begin position="1"/>
        <end position="27"/>
    </location>
</feature>
<dbReference type="CDD" id="cd00112">
    <property type="entry name" value="LDLa"/>
    <property type="match status" value="1"/>
</dbReference>
<dbReference type="Pfam" id="PF02931">
    <property type="entry name" value="Neur_chan_LBD"/>
    <property type="match status" value="1"/>
</dbReference>
<name>A0AAW0T6W0_SCYPA</name>
<keyword evidence="3" id="KW-0813">Transport</keyword>
<dbReference type="SMART" id="SM00159">
    <property type="entry name" value="PTX"/>
    <property type="match status" value="1"/>
</dbReference>
<evidence type="ECO:0000256" key="8">
    <source>
        <dbReference type="ARBA" id="ARBA00023065"/>
    </source>
</evidence>
<dbReference type="SMART" id="SM00192">
    <property type="entry name" value="LDLa"/>
    <property type="match status" value="1"/>
</dbReference>
<accession>A0AAW0T6W0</accession>
<organism evidence="16 17">
    <name type="scientific">Scylla paramamosain</name>
    <name type="common">Mud crab</name>
    <dbReference type="NCBI Taxonomy" id="85552"/>
    <lineage>
        <taxon>Eukaryota</taxon>
        <taxon>Metazoa</taxon>
        <taxon>Ecdysozoa</taxon>
        <taxon>Arthropoda</taxon>
        <taxon>Crustacea</taxon>
        <taxon>Multicrustacea</taxon>
        <taxon>Malacostraca</taxon>
        <taxon>Eumalacostraca</taxon>
        <taxon>Eucarida</taxon>
        <taxon>Decapoda</taxon>
        <taxon>Pleocyemata</taxon>
        <taxon>Brachyura</taxon>
        <taxon>Eubrachyura</taxon>
        <taxon>Portunoidea</taxon>
        <taxon>Portunidae</taxon>
        <taxon>Portuninae</taxon>
        <taxon>Scylla</taxon>
    </lineage>
</organism>
<dbReference type="EMBL" id="JARAKH010000038">
    <property type="protein sequence ID" value="KAK8383345.1"/>
    <property type="molecule type" value="Genomic_DNA"/>
</dbReference>
<dbReference type="Gene3D" id="2.60.120.200">
    <property type="match status" value="1"/>
</dbReference>
<evidence type="ECO:0000256" key="9">
    <source>
        <dbReference type="ARBA" id="ARBA00023136"/>
    </source>
</evidence>
<dbReference type="InterPro" id="IPR006028">
    <property type="entry name" value="GABAA/Glycine_rcpt"/>
</dbReference>
<dbReference type="GO" id="GO:0005230">
    <property type="term" value="F:extracellular ligand-gated monoatomic ion channel activity"/>
    <property type="evidence" value="ECO:0007669"/>
    <property type="project" value="InterPro"/>
</dbReference>
<evidence type="ECO:0000256" key="13">
    <source>
        <dbReference type="SAM" id="Phobius"/>
    </source>
</evidence>
<dbReference type="SUPFAM" id="SSF57424">
    <property type="entry name" value="LDL receptor-like module"/>
    <property type="match status" value="1"/>
</dbReference>
<evidence type="ECO:0000256" key="14">
    <source>
        <dbReference type="SAM" id="SignalP"/>
    </source>
</evidence>
<keyword evidence="6 14" id="KW-0732">Signal</keyword>
<keyword evidence="9 13" id="KW-0472">Membrane</keyword>
<evidence type="ECO:0000256" key="1">
    <source>
        <dbReference type="ARBA" id="ARBA00004141"/>
    </source>
</evidence>
<dbReference type="InterPro" id="IPR002172">
    <property type="entry name" value="LDrepeatLR_classA_rpt"/>
</dbReference>
<dbReference type="InterPro" id="IPR006202">
    <property type="entry name" value="Neur_chan_lig-bd"/>
</dbReference>
<feature type="chain" id="PRO_5043497414" description="Pentraxin (PTX) domain-containing protein" evidence="14">
    <location>
        <begin position="28"/>
        <end position="940"/>
    </location>
</feature>
<protein>
    <recommendedName>
        <fullName evidence="15">Pentraxin (PTX) domain-containing protein</fullName>
    </recommendedName>
</protein>
<dbReference type="Proteomes" id="UP001487740">
    <property type="component" value="Unassembled WGS sequence"/>
</dbReference>
<dbReference type="PROSITE" id="PS00236">
    <property type="entry name" value="NEUROTR_ION_CHANNEL"/>
    <property type="match status" value="1"/>
</dbReference>
<dbReference type="InterPro" id="IPR036734">
    <property type="entry name" value="Neur_chan_lig-bd_sf"/>
</dbReference>
<dbReference type="InterPro" id="IPR006201">
    <property type="entry name" value="Neur_channel"/>
</dbReference>
<feature type="domain" description="Pentraxin (PTX)" evidence="15">
    <location>
        <begin position="40"/>
        <end position="234"/>
    </location>
</feature>
<reference evidence="16 17" key="1">
    <citation type="submission" date="2023-03" db="EMBL/GenBank/DDBJ databases">
        <title>High-quality genome of Scylla paramamosain provides insights in environmental adaptation.</title>
        <authorList>
            <person name="Zhang L."/>
        </authorList>
    </citation>
    <scope>NUCLEOTIDE SEQUENCE [LARGE SCALE GENOMIC DNA]</scope>
    <source>
        <strain evidence="16">LZ_2023a</strain>
        <tissue evidence="16">Muscle</tissue>
    </source>
</reference>
<proteinExistence type="predicted"/>
<comment type="subcellular location">
    <subcellularLocation>
        <location evidence="2">Cell membrane</location>
    </subcellularLocation>
    <subcellularLocation>
        <location evidence="1">Membrane</location>
        <topology evidence="1">Multi-pass membrane protein</topology>
    </subcellularLocation>
</comment>
<dbReference type="PRINTS" id="PR00253">
    <property type="entry name" value="GABAARECEPTR"/>
</dbReference>
<dbReference type="Gene3D" id="2.70.170.10">
    <property type="entry name" value="Neurotransmitter-gated ion-channel ligand-binding domain"/>
    <property type="match status" value="1"/>
</dbReference>
<sequence length="940" mass="106996">MRCGSRLLLLHFLTSLVAILLNHTTYAQKGGKEVKVLTLNGDGAQRGNTLAEYGKPIAVRDDYTLCLRFNIIVFRLLTAVIYIVDQKDYDEMPISLDVYFEKIRPKFGGYGKFYPLPTNLATNKWYFYCQTRNSSGGEGRVYLDGELLVQEMIPFDVDNAVRDTIMGQDEYMPPYSMSGQLSQVNMWRRVLSHEEILSLTRCEVDLEGDIISWSGPWKVYNAEEKVPDKGTCPPARAVYRMIPSWKTAHWRLVLASLVQGGNVEAQCVLTVKYATIRRSLKYVPLTDLCRSVNRGRMTVPLPLLRYHDAVKLCRGLRGYIDVPTTMAEVYDNKAYFEDMVEGERWVAPEHLAGNVTTPAPAQETSVFKECERVWGGADDEAVEGVWNNPFTGVNLVPARLLDTDCKKHSCAACRTTAGSTWTLRGTCEEEERMYYFDLVAMPMSFRGYGEYRVRKVENTWEWYNAVTNTTMATLSPLSLNYPVGRHKWNLQVPVCGQKGGQRMLTLSPCVPGEFTCDDGSCIAFSKRCDLKFDCIDKTDESFCDIVNFPGDYRSRLPPRPASDEALPIAVAVSMDTLNIDTTTMLLSVSYNLRMTWLDNRLTYNNLKPLTRLNTVSQEQVAQLWRPQLGFINTDDIQQTKVDEDAVTTVFRQHPVYTPNLADPYEVEIYRGDTNPLSTTRKYSTIYTCNFDLVLYPFDIQECYLRLQIISASSEYLVFNVNDSAVEYLGQKFLVEYGIGKINLKESDGGQYGEVQVQVELIRRYGFAMLNIYIPSVTLLTISYVTLYFRPTIFEVRVMTALTSQLVLATLFTQVSTSLPKTSYFKMVDIWLLFCILLIFFIIIFHTIIDLHLDYGDTSFTSGPPFQKISSGNTGVTRVSPINGKEGETKNYKEIFKHSFLSNTVKFYIILSKSTIFAVFLLFNAIYWGTLAKDSGLVYYY</sequence>
<evidence type="ECO:0000256" key="3">
    <source>
        <dbReference type="ARBA" id="ARBA00022448"/>
    </source>
</evidence>
<dbReference type="InterPro" id="IPR018000">
    <property type="entry name" value="Neurotransmitter_ion_chnl_CS"/>
</dbReference>
<keyword evidence="8" id="KW-0406">Ion transport</keyword>
<dbReference type="SUPFAM" id="SSF63712">
    <property type="entry name" value="Nicotinic receptor ligand binding domain-like"/>
    <property type="match status" value="1"/>
</dbReference>
<dbReference type="Pfam" id="PF00057">
    <property type="entry name" value="Ldl_recept_a"/>
    <property type="match status" value="1"/>
</dbReference>
<feature type="transmembrane region" description="Helical" evidence="13">
    <location>
        <begin position="764"/>
        <end position="788"/>
    </location>
</feature>
<evidence type="ECO:0000256" key="5">
    <source>
        <dbReference type="ARBA" id="ARBA00022692"/>
    </source>
</evidence>
<dbReference type="PROSITE" id="PS50068">
    <property type="entry name" value="LDLRA_2"/>
    <property type="match status" value="1"/>
</dbReference>
<dbReference type="InterPro" id="IPR013320">
    <property type="entry name" value="ConA-like_dom_sf"/>
</dbReference>
<feature type="disulfide bond" evidence="12">
    <location>
        <begin position="516"/>
        <end position="534"/>
    </location>
</feature>
<evidence type="ECO:0000256" key="11">
    <source>
        <dbReference type="ARBA" id="ARBA00023303"/>
    </source>
</evidence>
<dbReference type="SUPFAM" id="SSF90112">
    <property type="entry name" value="Neurotransmitter-gated ion-channel transmembrane pore"/>
    <property type="match status" value="1"/>
</dbReference>
<dbReference type="Pfam" id="PF00354">
    <property type="entry name" value="Pentaxin"/>
    <property type="match status" value="1"/>
</dbReference>
<dbReference type="InterPro" id="IPR036719">
    <property type="entry name" value="Neuro-gated_channel_TM_sf"/>
</dbReference>
<keyword evidence="10 12" id="KW-1015">Disulfide bond</keyword>